<evidence type="ECO:0000313" key="2">
    <source>
        <dbReference type="Proteomes" id="UP000094828"/>
    </source>
</evidence>
<protein>
    <submittedName>
        <fullName evidence="1">Uncharacterized protein</fullName>
    </submittedName>
</protein>
<evidence type="ECO:0000313" key="1">
    <source>
        <dbReference type="EMBL" id="ODA28234.1"/>
    </source>
</evidence>
<sequence>MEPAELQPVPYHDKRLWTTRQFSNQCEVSKLTEKSSPFSELPQSLQSAFVLSDLLFTTSVHVLTCLKVNFLHEFSFFKNAEDSVSSYRSRYNFANPHISRFLAA</sequence>
<accession>A0A1C3E4T0</accession>
<gene>
    <name evidence="1" type="ORF">A6X21_01105</name>
</gene>
<organism evidence="1 2">
    <name type="scientific">Planctopirus hydrillae</name>
    <dbReference type="NCBI Taxonomy" id="1841610"/>
    <lineage>
        <taxon>Bacteria</taxon>
        <taxon>Pseudomonadati</taxon>
        <taxon>Planctomycetota</taxon>
        <taxon>Planctomycetia</taxon>
        <taxon>Planctomycetales</taxon>
        <taxon>Planctomycetaceae</taxon>
        <taxon>Planctopirus</taxon>
    </lineage>
</organism>
<name>A0A1C3E4T0_9PLAN</name>
<dbReference type="Proteomes" id="UP000094828">
    <property type="component" value="Unassembled WGS sequence"/>
</dbReference>
<keyword evidence="2" id="KW-1185">Reference proteome</keyword>
<proteinExistence type="predicted"/>
<dbReference type="AlphaFoldDB" id="A0A1C3E4T0"/>
<reference evidence="1 2" key="1">
    <citation type="submission" date="2016-05" db="EMBL/GenBank/DDBJ databases">
        <title>Genomic and physiological characterization of Planctopirus sp. isolated from fresh water lake.</title>
        <authorList>
            <person name="Subhash Y."/>
            <person name="Ramana C."/>
        </authorList>
    </citation>
    <scope>NUCLEOTIDE SEQUENCE [LARGE SCALE GENOMIC DNA]</scope>
    <source>
        <strain evidence="1 2">JC280</strain>
    </source>
</reference>
<dbReference type="EMBL" id="LYDR01000154">
    <property type="protein sequence ID" value="ODA28234.1"/>
    <property type="molecule type" value="Genomic_DNA"/>
</dbReference>
<comment type="caution">
    <text evidence="1">The sequence shown here is derived from an EMBL/GenBank/DDBJ whole genome shotgun (WGS) entry which is preliminary data.</text>
</comment>